<proteinExistence type="predicted"/>
<evidence type="ECO:0000256" key="1">
    <source>
        <dbReference type="SAM" id="MobiDB-lite"/>
    </source>
</evidence>
<evidence type="ECO:0000313" key="2">
    <source>
        <dbReference type="EMBL" id="KYN27679.1"/>
    </source>
</evidence>
<keyword evidence="3" id="KW-1185">Reference proteome</keyword>
<sequence>LSKHIFSINDSLKERYYDYFNREITHQDKSWVPHKSCKSCVEVLRSCTNKNFIKYPDLSSVTKPTPRSSMDPLPVSQKSGTSQTNFQYEEQAINEDNNVMYDLDSLETTPRLYDQAALNDLVRDLDLSKEKAELLGSRLKERNLLLPKTSFSWYRSREKEAREKKFSRFFTEEDSLVFCNDVSGLLDKYGIKFNSADWRFFIDSSKRSLKGVLLHNGNRYTSIPIVYSTHLKESYTNMNLVFQSIRYDEHKWKVCGDLKAIGMILGQQTGYTKFPCFICKWDSRAKDLHWIKKDWPLREKLEIGSHNITQQPLIDRNNVLLPPLHIKLGLMKQFVKALDRESNCFRYLQQQFPSLSEAKIKEGIFVGPDIRKLMKDEHFAETMTVNEKNAWLSFKAVIKGFLGNRKEANYKDLVETILDNFKKLGCNMSVKLHFLYSHLDFFPANLGEISEEQGERFHQDMKEIERRSRQVEFSNVR</sequence>
<dbReference type="STRING" id="471704.A0A151JMX2"/>
<name>A0A151JMX2_9HYME</name>
<protein>
    <submittedName>
        <fullName evidence="2">Uncharacterized protein</fullName>
    </submittedName>
</protein>
<dbReference type="Proteomes" id="UP000078492">
    <property type="component" value="Unassembled WGS sequence"/>
</dbReference>
<organism evidence="2 3">
    <name type="scientific">Trachymyrmex cornetzi</name>
    <dbReference type="NCBI Taxonomy" id="471704"/>
    <lineage>
        <taxon>Eukaryota</taxon>
        <taxon>Metazoa</taxon>
        <taxon>Ecdysozoa</taxon>
        <taxon>Arthropoda</taxon>
        <taxon>Hexapoda</taxon>
        <taxon>Insecta</taxon>
        <taxon>Pterygota</taxon>
        <taxon>Neoptera</taxon>
        <taxon>Endopterygota</taxon>
        <taxon>Hymenoptera</taxon>
        <taxon>Apocrita</taxon>
        <taxon>Aculeata</taxon>
        <taxon>Formicoidea</taxon>
        <taxon>Formicidae</taxon>
        <taxon>Myrmicinae</taxon>
        <taxon>Trachymyrmex</taxon>
    </lineage>
</organism>
<dbReference type="PANTHER" id="PTHR46114:SF1">
    <property type="entry name" value="ZAD DOMAIN-CONTAINING PROTEIN"/>
    <property type="match status" value="1"/>
</dbReference>
<feature type="region of interest" description="Disordered" evidence="1">
    <location>
        <begin position="62"/>
        <end position="82"/>
    </location>
</feature>
<gene>
    <name evidence="2" type="ORF">ALC57_02927</name>
</gene>
<dbReference type="PANTHER" id="PTHR46114">
    <property type="entry name" value="APPLE DOMAIN-CONTAINING PROTEIN"/>
    <property type="match status" value="1"/>
</dbReference>
<dbReference type="AlphaFoldDB" id="A0A151JMX2"/>
<feature type="non-terminal residue" evidence="2">
    <location>
        <position position="1"/>
    </location>
</feature>
<evidence type="ECO:0000313" key="3">
    <source>
        <dbReference type="Proteomes" id="UP000078492"/>
    </source>
</evidence>
<dbReference type="EMBL" id="KQ978884">
    <property type="protein sequence ID" value="KYN27679.1"/>
    <property type="molecule type" value="Genomic_DNA"/>
</dbReference>
<reference evidence="2 3" key="1">
    <citation type="submission" date="2015-09" db="EMBL/GenBank/DDBJ databases">
        <title>Trachymyrmex cornetzi WGS genome.</title>
        <authorList>
            <person name="Nygaard S."/>
            <person name="Hu H."/>
            <person name="Boomsma J."/>
            <person name="Zhang G."/>
        </authorList>
    </citation>
    <scope>NUCLEOTIDE SEQUENCE [LARGE SCALE GENOMIC DNA]</scope>
    <source>
        <strain evidence="2">Tcor2-1</strain>
        <tissue evidence="2">Whole body</tissue>
    </source>
</reference>
<accession>A0A151JMX2</accession>